<gene>
    <name evidence="1" type="ORF">EJB05_33227</name>
</gene>
<evidence type="ECO:0000313" key="2">
    <source>
        <dbReference type="Proteomes" id="UP000324897"/>
    </source>
</evidence>
<name>A0A5J9U201_9POAL</name>
<sequence>MRLLQQVDLLQVKREPNRVAHEFKQISWKTDTAACWMRQAPTVSATPTFHLFIGPDALFEDECHQNKTPGTTKAGFFIGD</sequence>
<feature type="non-terminal residue" evidence="1">
    <location>
        <position position="1"/>
    </location>
</feature>
<evidence type="ECO:0000313" key="1">
    <source>
        <dbReference type="EMBL" id="TVU17208.1"/>
    </source>
</evidence>
<organism evidence="1 2">
    <name type="scientific">Eragrostis curvula</name>
    <name type="common">weeping love grass</name>
    <dbReference type="NCBI Taxonomy" id="38414"/>
    <lineage>
        <taxon>Eukaryota</taxon>
        <taxon>Viridiplantae</taxon>
        <taxon>Streptophyta</taxon>
        <taxon>Embryophyta</taxon>
        <taxon>Tracheophyta</taxon>
        <taxon>Spermatophyta</taxon>
        <taxon>Magnoliopsida</taxon>
        <taxon>Liliopsida</taxon>
        <taxon>Poales</taxon>
        <taxon>Poaceae</taxon>
        <taxon>PACMAD clade</taxon>
        <taxon>Chloridoideae</taxon>
        <taxon>Eragrostideae</taxon>
        <taxon>Eragrostidinae</taxon>
        <taxon>Eragrostis</taxon>
    </lineage>
</organism>
<keyword evidence="2" id="KW-1185">Reference proteome</keyword>
<comment type="caution">
    <text evidence="1">The sequence shown here is derived from an EMBL/GenBank/DDBJ whole genome shotgun (WGS) entry which is preliminary data.</text>
</comment>
<reference evidence="1 2" key="1">
    <citation type="journal article" date="2019" name="Sci. Rep.">
        <title>A high-quality genome of Eragrostis curvula grass provides insights into Poaceae evolution and supports new strategies to enhance forage quality.</title>
        <authorList>
            <person name="Carballo J."/>
            <person name="Santos B.A.C.M."/>
            <person name="Zappacosta D."/>
            <person name="Garbus I."/>
            <person name="Selva J.P."/>
            <person name="Gallo C.A."/>
            <person name="Diaz A."/>
            <person name="Albertini E."/>
            <person name="Caccamo M."/>
            <person name="Echenique V."/>
        </authorList>
    </citation>
    <scope>NUCLEOTIDE SEQUENCE [LARGE SCALE GENOMIC DNA]</scope>
    <source>
        <strain evidence="2">cv. Victoria</strain>
        <tissue evidence="1">Leaf</tissue>
    </source>
</reference>
<proteinExistence type="predicted"/>
<dbReference type="AlphaFoldDB" id="A0A5J9U201"/>
<dbReference type="Proteomes" id="UP000324897">
    <property type="component" value="Chromosome 7"/>
</dbReference>
<accession>A0A5J9U201</accession>
<dbReference type="Gramene" id="TVU17208">
    <property type="protein sequence ID" value="TVU17208"/>
    <property type="gene ID" value="EJB05_33227"/>
</dbReference>
<dbReference type="EMBL" id="RWGY01000029">
    <property type="protein sequence ID" value="TVU17208.1"/>
    <property type="molecule type" value="Genomic_DNA"/>
</dbReference>
<protein>
    <submittedName>
        <fullName evidence="1">Uncharacterized protein</fullName>
    </submittedName>
</protein>